<dbReference type="InterPro" id="IPR036179">
    <property type="entry name" value="Ig-like_dom_sf"/>
</dbReference>
<dbReference type="Proteomes" id="UP000694409">
    <property type="component" value="Unassembled WGS sequence"/>
</dbReference>
<dbReference type="AlphaFoldDB" id="A0A8C9UEL1"/>
<feature type="domain" description="Ig-like" evidence="1">
    <location>
        <begin position="32"/>
        <end position="117"/>
    </location>
</feature>
<evidence type="ECO:0000313" key="3">
    <source>
        <dbReference type="Proteomes" id="UP000694409"/>
    </source>
</evidence>
<reference evidence="2" key="1">
    <citation type="submission" date="2025-08" db="UniProtKB">
        <authorList>
            <consortium name="Ensembl"/>
        </authorList>
    </citation>
    <scope>IDENTIFICATION</scope>
</reference>
<dbReference type="OMA" id="CPLVSHS"/>
<dbReference type="SUPFAM" id="SSF48726">
    <property type="entry name" value="Immunoglobulin"/>
    <property type="match status" value="1"/>
</dbReference>
<dbReference type="Gene3D" id="2.60.40.10">
    <property type="entry name" value="Immunoglobulins"/>
    <property type="match status" value="1"/>
</dbReference>
<accession>A0A8C9UEL1</accession>
<dbReference type="SMART" id="SM00408">
    <property type="entry name" value="IGc2"/>
    <property type="match status" value="1"/>
</dbReference>
<dbReference type="InterPro" id="IPR003598">
    <property type="entry name" value="Ig_sub2"/>
</dbReference>
<dbReference type="InterPro" id="IPR013783">
    <property type="entry name" value="Ig-like_fold"/>
</dbReference>
<dbReference type="GeneTree" id="ENSGT00960000189402"/>
<organism evidence="2 3">
    <name type="scientific">Serinus canaria</name>
    <name type="common">Island canary</name>
    <name type="synonym">Fringilla canaria</name>
    <dbReference type="NCBI Taxonomy" id="9135"/>
    <lineage>
        <taxon>Eukaryota</taxon>
        <taxon>Metazoa</taxon>
        <taxon>Chordata</taxon>
        <taxon>Craniata</taxon>
        <taxon>Vertebrata</taxon>
        <taxon>Euteleostomi</taxon>
        <taxon>Archelosauria</taxon>
        <taxon>Archosauria</taxon>
        <taxon>Dinosauria</taxon>
        <taxon>Saurischia</taxon>
        <taxon>Theropoda</taxon>
        <taxon>Coelurosauria</taxon>
        <taxon>Aves</taxon>
        <taxon>Neognathae</taxon>
        <taxon>Neoaves</taxon>
        <taxon>Telluraves</taxon>
        <taxon>Australaves</taxon>
        <taxon>Passeriformes</taxon>
        <taxon>Passeroidea</taxon>
        <taxon>Fringillidae</taxon>
        <taxon>Carduelinae</taxon>
        <taxon>Serinus</taxon>
    </lineage>
</organism>
<dbReference type="Ensembl" id="ENSSCAT00000016809.1">
    <property type="protein sequence ID" value="ENSSCAP00000015005.1"/>
    <property type="gene ID" value="ENSSCAG00000011004.1"/>
</dbReference>
<dbReference type="PROSITE" id="PS50835">
    <property type="entry name" value="IG_LIKE"/>
    <property type="match status" value="1"/>
</dbReference>
<dbReference type="InterPro" id="IPR007110">
    <property type="entry name" value="Ig-like_dom"/>
</dbReference>
<reference evidence="2" key="2">
    <citation type="submission" date="2025-09" db="UniProtKB">
        <authorList>
            <consortium name="Ensembl"/>
        </authorList>
    </citation>
    <scope>IDENTIFICATION</scope>
</reference>
<evidence type="ECO:0000313" key="2">
    <source>
        <dbReference type="Ensembl" id="ENSSCAP00000015005.1"/>
    </source>
</evidence>
<keyword evidence="3" id="KW-1185">Reference proteome</keyword>
<evidence type="ECO:0000259" key="1">
    <source>
        <dbReference type="PROSITE" id="PS50835"/>
    </source>
</evidence>
<dbReference type="InterPro" id="IPR003599">
    <property type="entry name" value="Ig_sub"/>
</dbReference>
<dbReference type="Pfam" id="PF13927">
    <property type="entry name" value="Ig_3"/>
    <property type="match status" value="1"/>
</dbReference>
<name>A0A8C9UEL1_SERCA</name>
<dbReference type="SMART" id="SM00409">
    <property type="entry name" value="IG"/>
    <property type="match status" value="1"/>
</dbReference>
<sequence length="148" mass="15385">WCPHARGVHSVPMFCCSPGWPRCPCSQGVWVPLSGVSLSAQPPGGQVALGDSLVLSCTVAAGTGPLSFSWHREGSGALLSTGPHLELQHVGDNDSGQYQCRVSNGESVAESDPLNVTVLGEWDPWAGVDSTDSTTIPPHQVPALSLST</sequence>
<proteinExistence type="predicted"/>
<protein>
    <recommendedName>
        <fullName evidence="1">Ig-like domain-containing protein</fullName>
    </recommendedName>
</protein>